<dbReference type="STRING" id="1122991.GCA_000613445_01173"/>
<proteinExistence type="predicted"/>
<organism evidence="1 2">
    <name type="scientific">Hoylesella shahii DSM 15611 = JCM 12083</name>
    <dbReference type="NCBI Taxonomy" id="1122991"/>
    <lineage>
        <taxon>Bacteria</taxon>
        <taxon>Pseudomonadati</taxon>
        <taxon>Bacteroidota</taxon>
        <taxon>Bacteroidia</taxon>
        <taxon>Bacteroidales</taxon>
        <taxon>Prevotellaceae</taxon>
        <taxon>Hoylesella</taxon>
    </lineage>
</organism>
<protein>
    <recommendedName>
        <fullName evidence="3">SPASM domain peptide maturase of grasp-with-spasm system</fullName>
    </recommendedName>
</protein>
<evidence type="ECO:0000313" key="1">
    <source>
        <dbReference type="EMBL" id="PXX20913.1"/>
    </source>
</evidence>
<gene>
    <name evidence="1" type="ORF">EJ73_02080</name>
</gene>
<keyword evidence="2" id="KW-1185">Reference proteome</keyword>
<sequence>MDTFFKLFSCSKVVRGKKLGAVYLLNRARIERIPLDVCDLIEELQMHSIKSVQSNYSGNIVEQWVQYLWRNNVGHFTEEPNCFCESPIEYAVPSIIQRAQIEFSSKSSYNVAAVADKLDGLLCKHLEVRVWGESDYDMLNSFFKCFKSTCIRSINVYIESYSKDLIHQDIPQIFRNNPKISFINVFNSKEKFIQQDIYTLNGTMDSLIGEKWDLTKTLVNFSFFTESLSFNTFYNKKVAIDKDGLIKNDLSLQESFGNVRELNIEEVVLDPFFSRYWKINVDCIENIKDSELRYAIYPAREIEKKGDKYFIKD</sequence>
<reference evidence="1 2" key="1">
    <citation type="submission" date="2018-05" db="EMBL/GenBank/DDBJ databases">
        <title>Genomic Encyclopedia of Type Strains, Phase I: the one thousand microbial genomes (KMG-I) project.</title>
        <authorList>
            <person name="Kyrpides N."/>
        </authorList>
    </citation>
    <scope>NUCLEOTIDE SEQUENCE [LARGE SCALE GENOMIC DNA]</scope>
    <source>
        <strain evidence="1 2">DSM 15611</strain>
    </source>
</reference>
<dbReference type="AlphaFoldDB" id="A0A318HS17"/>
<name>A0A318HS17_9BACT</name>
<dbReference type="EMBL" id="QJJX01000027">
    <property type="protein sequence ID" value="PXX20913.1"/>
    <property type="molecule type" value="Genomic_DNA"/>
</dbReference>
<comment type="caution">
    <text evidence="1">The sequence shown here is derived from an EMBL/GenBank/DDBJ whole genome shotgun (WGS) entry which is preliminary data.</text>
</comment>
<evidence type="ECO:0008006" key="3">
    <source>
        <dbReference type="Google" id="ProtNLM"/>
    </source>
</evidence>
<evidence type="ECO:0000313" key="2">
    <source>
        <dbReference type="Proteomes" id="UP000248314"/>
    </source>
</evidence>
<accession>A0A318HS17</accession>
<dbReference type="Proteomes" id="UP000248314">
    <property type="component" value="Unassembled WGS sequence"/>
</dbReference>
<dbReference type="RefSeq" id="WP_110370385.1">
    <property type="nucleotide sequence ID" value="NZ_QJJX01000027.1"/>
</dbReference>